<keyword evidence="5" id="KW-1185">Reference proteome</keyword>
<dbReference type="Pfam" id="PF04667">
    <property type="entry name" value="Endosulfine"/>
    <property type="match status" value="1"/>
</dbReference>
<evidence type="ECO:0008006" key="6">
    <source>
        <dbReference type="Google" id="ProtNLM"/>
    </source>
</evidence>
<sequence length="91" mass="10255">MAGPGRMNPSANDIMKQQEEMLKQKYGGLQPKKKLMPKDHKYFDSADWALSKQGIKTEQVAAQEQSGVEPKPKLEPSIPHPRRTSHLGEED</sequence>
<gene>
    <name evidence="4" type="ORF">WJX74_000757</name>
</gene>
<evidence type="ECO:0000313" key="4">
    <source>
        <dbReference type="EMBL" id="KAK9828148.1"/>
    </source>
</evidence>
<dbReference type="PANTHER" id="PTHR34804:SF5">
    <property type="entry name" value="CAMP-REGULATED PHOSPHOPROTEIN 19-RELATED PROTEIN"/>
    <property type="match status" value="1"/>
</dbReference>
<organism evidence="4 5">
    <name type="scientific">Apatococcus lobatus</name>
    <dbReference type="NCBI Taxonomy" id="904363"/>
    <lineage>
        <taxon>Eukaryota</taxon>
        <taxon>Viridiplantae</taxon>
        <taxon>Chlorophyta</taxon>
        <taxon>core chlorophytes</taxon>
        <taxon>Trebouxiophyceae</taxon>
        <taxon>Chlorellales</taxon>
        <taxon>Chlorellaceae</taxon>
        <taxon>Apatococcus</taxon>
    </lineage>
</organism>
<dbReference type="AlphaFoldDB" id="A0AAW1R3C9"/>
<comment type="similarity">
    <text evidence="1 2">Belongs to the endosulfine family.</text>
</comment>
<feature type="compositionally biased region" description="Polar residues" evidence="3">
    <location>
        <begin position="54"/>
        <end position="66"/>
    </location>
</feature>
<evidence type="ECO:0000256" key="1">
    <source>
        <dbReference type="ARBA" id="ARBA00010520"/>
    </source>
</evidence>
<proteinExistence type="inferred from homology"/>
<accession>A0AAW1R3C9</accession>
<feature type="region of interest" description="Disordered" evidence="3">
    <location>
        <begin position="1"/>
        <end position="22"/>
    </location>
</feature>
<dbReference type="PANTHER" id="PTHR34804">
    <property type="entry name" value="CAMP-REGULATED PHOSPHOPROTEIN 19-RELATED PROTEIN"/>
    <property type="match status" value="1"/>
</dbReference>
<evidence type="ECO:0000256" key="3">
    <source>
        <dbReference type="SAM" id="MobiDB-lite"/>
    </source>
</evidence>
<name>A0AAW1R3C9_9CHLO</name>
<protein>
    <recommendedName>
        <fullName evidence="6">Negatively light-regulated protein</fullName>
    </recommendedName>
</protein>
<comment type="caution">
    <text evidence="4">The sequence shown here is derived from an EMBL/GenBank/DDBJ whole genome shotgun (WGS) entry which is preliminary data.</text>
</comment>
<evidence type="ECO:0000313" key="5">
    <source>
        <dbReference type="Proteomes" id="UP001438707"/>
    </source>
</evidence>
<dbReference type="EMBL" id="JALJOS010000016">
    <property type="protein sequence ID" value="KAK9828148.1"/>
    <property type="molecule type" value="Genomic_DNA"/>
</dbReference>
<evidence type="ECO:0000256" key="2">
    <source>
        <dbReference type="RuleBase" id="RU363120"/>
    </source>
</evidence>
<dbReference type="InterPro" id="IPR006760">
    <property type="entry name" value="Endosulphine"/>
</dbReference>
<reference evidence="4 5" key="1">
    <citation type="journal article" date="2024" name="Nat. Commun.">
        <title>Phylogenomics reveals the evolutionary origins of lichenization in chlorophyte algae.</title>
        <authorList>
            <person name="Puginier C."/>
            <person name="Libourel C."/>
            <person name="Otte J."/>
            <person name="Skaloud P."/>
            <person name="Haon M."/>
            <person name="Grisel S."/>
            <person name="Petersen M."/>
            <person name="Berrin J.G."/>
            <person name="Delaux P.M."/>
            <person name="Dal Grande F."/>
            <person name="Keller J."/>
        </authorList>
    </citation>
    <scope>NUCLEOTIDE SEQUENCE [LARGE SCALE GENOMIC DNA]</scope>
    <source>
        <strain evidence="4 5">SAG 2145</strain>
    </source>
</reference>
<feature type="region of interest" description="Disordered" evidence="3">
    <location>
        <begin position="54"/>
        <end position="91"/>
    </location>
</feature>
<dbReference type="Proteomes" id="UP001438707">
    <property type="component" value="Unassembled WGS sequence"/>
</dbReference>